<evidence type="ECO:0008006" key="4">
    <source>
        <dbReference type="Google" id="ProtNLM"/>
    </source>
</evidence>
<gene>
    <name evidence="2" type="ORF">Lqui_0692</name>
</gene>
<evidence type="ECO:0000313" key="2">
    <source>
        <dbReference type="EMBL" id="KTD51848.1"/>
    </source>
</evidence>
<proteinExistence type="predicted"/>
<dbReference type="PATRIC" id="fig|45073.5.peg.730"/>
<dbReference type="STRING" id="45073.Lqui_0692"/>
<feature type="chain" id="PRO_5006917273" description="Secreted protein" evidence="1">
    <location>
        <begin position="18"/>
        <end position="140"/>
    </location>
</feature>
<keyword evidence="1" id="KW-0732">Signal</keyword>
<dbReference type="Proteomes" id="UP000054618">
    <property type="component" value="Unassembled WGS sequence"/>
</dbReference>
<reference evidence="2 3" key="1">
    <citation type="submission" date="2015-11" db="EMBL/GenBank/DDBJ databases">
        <title>Genomic analysis of 38 Legionella species identifies large and diverse effector repertoires.</title>
        <authorList>
            <person name="Burstein D."/>
            <person name="Amaro F."/>
            <person name="Zusman T."/>
            <person name="Lifshitz Z."/>
            <person name="Cohen O."/>
            <person name="Gilbert J.A."/>
            <person name="Pupko T."/>
            <person name="Shuman H.A."/>
            <person name="Segal G."/>
        </authorList>
    </citation>
    <scope>NUCLEOTIDE SEQUENCE [LARGE SCALE GENOMIC DNA]</scope>
    <source>
        <strain evidence="2 3">CDC#1442-AUS-E</strain>
    </source>
</reference>
<protein>
    <recommendedName>
        <fullName evidence="4">Secreted protein</fullName>
    </recommendedName>
</protein>
<dbReference type="AlphaFoldDB" id="A0A0W0Y4J1"/>
<dbReference type="EMBL" id="LNYS01000006">
    <property type="protein sequence ID" value="KTD51848.1"/>
    <property type="molecule type" value="Genomic_DNA"/>
</dbReference>
<feature type="signal peptide" evidence="1">
    <location>
        <begin position="1"/>
        <end position="17"/>
    </location>
</feature>
<name>A0A0W0Y4J1_9GAMM</name>
<comment type="caution">
    <text evidence="2">The sequence shown here is derived from an EMBL/GenBank/DDBJ whole genome shotgun (WGS) entry which is preliminary data.</text>
</comment>
<dbReference type="OrthoDB" id="5642574at2"/>
<accession>A0A0W0Y4J1</accession>
<evidence type="ECO:0000313" key="3">
    <source>
        <dbReference type="Proteomes" id="UP000054618"/>
    </source>
</evidence>
<evidence type="ECO:0000256" key="1">
    <source>
        <dbReference type="SAM" id="SignalP"/>
    </source>
</evidence>
<organism evidence="2 3">
    <name type="scientific">Legionella quinlivanii</name>
    <dbReference type="NCBI Taxonomy" id="45073"/>
    <lineage>
        <taxon>Bacteria</taxon>
        <taxon>Pseudomonadati</taxon>
        <taxon>Pseudomonadota</taxon>
        <taxon>Gammaproteobacteria</taxon>
        <taxon>Legionellales</taxon>
        <taxon>Legionellaceae</taxon>
        <taxon>Legionella</taxon>
    </lineage>
</organism>
<keyword evidence="3" id="KW-1185">Reference proteome</keyword>
<sequence>MKLAGFCLLALCSSAFAFSPRCDVHTWHDIRSTEGSWKITMRMISQAGLLVDESCQPVNEFQISPTRGLRYGFGFSDDASFDIAYTITAIKETTGFESQTCVFVVTANGPAQPDINALAYHGAYCDWKVVPGIGEDFTVG</sequence>
<dbReference type="RefSeq" id="WP_058506795.1">
    <property type="nucleotide sequence ID" value="NZ_CAAAIK010000011.1"/>
</dbReference>